<dbReference type="EMBL" id="JH159151">
    <property type="protein sequence ID" value="EGZ29282.1"/>
    <property type="molecule type" value="Genomic_DNA"/>
</dbReference>
<feature type="compositionally biased region" description="Basic and acidic residues" evidence="1">
    <location>
        <begin position="148"/>
        <end position="165"/>
    </location>
</feature>
<dbReference type="Proteomes" id="UP000002640">
    <property type="component" value="Unassembled WGS sequence"/>
</dbReference>
<reference evidence="2 3" key="1">
    <citation type="journal article" date="2006" name="Science">
        <title>Phytophthora genome sequences uncover evolutionary origins and mechanisms of pathogenesis.</title>
        <authorList>
            <person name="Tyler B.M."/>
            <person name="Tripathy S."/>
            <person name="Zhang X."/>
            <person name="Dehal P."/>
            <person name="Jiang R.H."/>
            <person name="Aerts A."/>
            <person name="Arredondo F.D."/>
            <person name="Baxter L."/>
            <person name="Bensasson D."/>
            <person name="Beynon J.L."/>
            <person name="Chapman J."/>
            <person name="Damasceno C.M."/>
            <person name="Dorrance A.E."/>
            <person name="Dou D."/>
            <person name="Dickerman A.W."/>
            <person name="Dubchak I.L."/>
            <person name="Garbelotto M."/>
            <person name="Gijzen M."/>
            <person name="Gordon S.G."/>
            <person name="Govers F."/>
            <person name="Grunwald N.J."/>
            <person name="Huang W."/>
            <person name="Ivors K.L."/>
            <person name="Jones R.W."/>
            <person name="Kamoun S."/>
            <person name="Krampis K."/>
            <person name="Lamour K.H."/>
            <person name="Lee M.K."/>
            <person name="McDonald W.H."/>
            <person name="Medina M."/>
            <person name="Meijer H.J."/>
            <person name="Nordberg E.K."/>
            <person name="Maclean D.J."/>
            <person name="Ospina-Giraldo M.D."/>
            <person name="Morris P.F."/>
            <person name="Phuntumart V."/>
            <person name="Putnam N.H."/>
            <person name="Rash S."/>
            <person name="Rose J.K."/>
            <person name="Sakihama Y."/>
            <person name="Salamov A.A."/>
            <person name="Savidor A."/>
            <person name="Scheuring C.F."/>
            <person name="Smith B.M."/>
            <person name="Sobral B.W."/>
            <person name="Terry A."/>
            <person name="Torto-Alalibo T.A."/>
            <person name="Win J."/>
            <person name="Xu Z."/>
            <person name="Zhang H."/>
            <person name="Grigoriev I.V."/>
            <person name="Rokhsar D.S."/>
            <person name="Boore J.L."/>
        </authorList>
    </citation>
    <scope>NUCLEOTIDE SEQUENCE [LARGE SCALE GENOMIC DNA]</scope>
    <source>
        <strain evidence="2 3">P6497</strain>
    </source>
</reference>
<feature type="compositionally biased region" description="Basic and acidic residues" evidence="1">
    <location>
        <begin position="130"/>
        <end position="139"/>
    </location>
</feature>
<feature type="region of interest" description="Disordered" evidence="1">
    <location>
        <begin position="106"/>
        <end position="227"/>
    </location>
</feature>
<feature type="compositionally biased region" description="Gly residues" evidence="1">
    <location>
        <begin position="166"/>
        <end position="176"/>
    </location>
</feature>
<evidence type="ECO:0000313" key="3">
    <source>
        <dbReference type="Proteomes" id="UP000002640"/>
    </source>
</evidence>
<feature type="compositionally biased region" description="Gly residues" evidence="1">
    <location>
        <begin position="203"/>
        <end position="212"/>
    </location>
</feature>
<gene>
    <name evidence="2" type="ORF">PHYSODRAFT_294508</name>
</gene>
<dbReference type="KEGG" id="psoj:PHYSODRAFT_294508"/>
<feature type="compositionally biased region" description="Basic and acidic residues" evidence="1">
    <location>
        <begin position="106"/>
        <end position="119"/>
    </location>
</feature>
<dbReference type="InParanoid" id="G4YMT7"/>
<dbReference type="GeneID" id="20641116"/>
<protein>
    <submittedName>
        <fullName evidence="2">Uncharacterized protein</fullName>
    </submittedName>
</protein>
<name>G4YMT7_PHYSP</name>
<accession>G4YMT7</accession>
<proteinExistence type="predicted"/>
<dbReference type="RefSeq" id="XP_009516557.1">
    <property type="nucleotide sequence ID" value="XM_009518262.1"/>
</dbReference>
<organism evidence="2 3">
    <name type="scientific">Phytophthora sojae (strain P6497)</name>
    <name type="common">Soybean stem and root rot agent</name>
    <name type="synonym">Phytophthora megasperma f. sp. glycines</name>
    <dbReference type="NCBI Taxonomy" id="1094619"/>
    <lineage>
        <taxon>Eukaryota</taxon>
        <taxon>Sar</taxon>
        <taxon>Stramenopiles</taxon>
        <taxon>Oomycota</taxon>
        <taxon>Peronosporomycetes</taxon>
        <taxon>Peronosporales</taxon>
        <taxon>Peronosporaceae</taxon>
        <taxon>Phytophthora</taxon>
    </lineage>
</organism>
<dbReference type="AlphaFoldDB" id="G4YMT7"/>
<sequence length="273" mass="27987">MKVSGILAIAVNPDAKEFPLSLDTEEPLPYTHKVAVESAINPQLRTIRSYNLVKGRISAPTRREHIARGIRSIAADVFAEAAAGHGAVAVPETGAGGAPRDELVHEVQTEHEAGGDRGHGSGHGAGGGRGTDRGDESRRGAGSGHGAGRADESGRGAERGDKPGGGDRGGCGVGRGGVEHGAGREDGVRRGSGPGRESERGRGSGSNAGSGGECEVRDGSEAGSGAVPVWIPPVQIYDSPDDAKDLMNVFARVHGYALVKADRRNIVRSNCTE</sequence>
<keyword evidence="3" id="KW-1185">Reference proteome</keyword>
<feature type="compositionally biased region" description="Basic and acidic residues" evidence="1">
    <location>
        <begin position="177"/>
        <end position="189"/>
    </location>
</feature>
<evidence type="ECO:0000256" key="1">
    <source>
        <dbReference type="SAM" id="MobiDB-lite"/>
    </source>
</evidence>
<evidence type="ECO:0000313" key="2">
    <source>
        <dbReference type="EMBL" id="EGZ29282.1"/>
    </source>
</evidence>